<accession>A0AAU2A254</accession>
<evidence type="ECO:0000313" key="2">
    <source>
        <dbReference type="EMBL" id="WTT18648.1"/>
    </source>
</evidence>
<evidence type="ECO:0000256" key="1">
    <source>
        <dbReference type="SAM" id="MobiDB-lite"/>
    </source>
</evidence>
<dbReference type="AlphaFoldDB" id="A0AAU2A254"/>
<proteinExistence type="predicted"/>
<name>A0AAU2A254_9ACTN</name>
<protein>
    <submittedName>
        <fullName evidence="2">Uncharacterized protein</fullName>
    </submittedName>
</protein>
<dbReference type="EMBL" id="CP108222">
    <property type="protein sequence ID" value="WTT18648.1"/>
    <property type="molecule type" value="Genomic_DNA"/>
</dbReference>
<feature type="region of interest" description="Disordered" evidence="1">
    <location>
        <begin position="1"/>
        <end position="48"/>
    </location>
</feature>
<reference evidence="2" key="1">
    <citation type="submission" date="2022-10" db="EMBL/GenBank/DDBJ databases">
        <title>The complete genomes of actinobacterial strains from the NBC collection.</title>
        <authorList>
            <person name="Joergensen T.S."/>
            <person name="Alvarez Arevalo M."/>
            <person name="Sterndorff E.B."/>
            <person name="Faurdal D."/>
            <person name="Vuksanovic O."/>
            <person name="Mourched A.-S."/>
            <person name="Charusanti P."/>
            <person name="Shaw S."/>
            <person name="Blin K."/>
            <person name="Weber T."/>
        </authorList>
    </citation>
    <scope>NUCLEOTIDE SEQUENCE</scope>
    <source>
        <strain evidence="2">NBC_00093</strain>
    </source>
</reference>
<feature type="compositionally biased region" description="Low complexity" evidence="1">
    <location>
        <begin position="21"/>
        <end position="48"/>
    </location>
</feature>
<gene>
    <name evidence="2" type="ORF">OHA22_25560</name>
</gene>
<organism evidence="2">
    <name type="scientific">Streptomyces sp. NBC_00093</name>
    <dbReference type="NCBI Taxonomy" id="2975649"/>
    <lineage>
        <taxon>Bacteria</taxon>
        <taxon>Bacillati</taxon>
        <taxon>Actinomycetota</taxon>
        <taxon>Actinomycetes</taxon>
        <taxon>Kitasatosporales</taxon>
        <taxon>Streptomycetaceae</taxon>
        <taxon>Streptomyces</taxon>
    </lineage>
</organism>
<sequence length="48" mass="4637">MTTLPAAETPARKLSPEDAETSAAPTAAETPAQKPGTAASAASVEAAV</sequence>